<proteinExistence type="inferred from homology"/>
<dbReference type="PROSITE" id="PS51343">
    <property type="entry name" value="PII_GLNB_DOM"/>
    <property type="match status" value="1"/>
</dbReference>
<dbReference type="STRING" id="871968.DESME_02815"/>
<dbReference type="GO" id="GO:0006808">
    <property type="term" value="P:regulation of nitrogen utilization"/>
    <property type="evidence" value="ECO:0007669"/>
    <property type="project" value="InterPro"/>
</dbReference>
<dbReference type="HOGENOM" id="CLU_082268_0_0_9"/>
<name>W0EA55_9FIRM</name>
<dbReference type="GO" id="GO:0005829">
    <property type="term" value="C:cytosol"/>
    <property type="evidence" value="ECO:0007669"/>
    <property type="project" value="TreeGrafter"/>
</dbReference>
<dbReference type="eggNOG" id="COG0347">
    <property type="taxonomic scope" value="Bacteria"/>
</dbReference>
<dbReference type="Gene3D" id="3.30.70.120">
    <property type="match status" value="1"/>
</dbReference>
<dbReference type="PROSITE" id="PS00638">
    <property type="entry name" value="PII_GLNB_CTER"/>
    <property type="match status" value="1"/>
</dbReference>
<dbReference type="InterPro" id="IPR017918">
    <property type="entry name" value="N-reg_PII_CS"/>
</dbReference>
<dbReference type="InterPro" id="IPR011322">
    <property type="entry name" value="N-reg_PII-like_a/b"/>
</dbReference>
<reference evidence="2 3" key="1">
    <citation type="submission" date="2013-12" db="EMBL/GenBank/DDBJ databases">
        <authorList>
            <consortium name="DOE Joint Genome Institute"/>
            <person name="Smidt H."/>
            <person name="Huntemann M."/>
            <person name="Han J."/>
            <person name="Chen A."/>
            <person name="Kyrpides N."/>
            <person name="Mavromatis K."/>
            <person name="Markowitz V."/>
            <person name="Palaniappan K."/>
            <person name="Ivanova N."/>
            <person name="Schaumberg A."/>
            <person name="Pati A."/>
            <person name="Liolios K."/>
            <person name="Nordberg H.P."/>
            <person name="Cantor M.N."/>
            <person name="Hua S.X."/>
            <person name="Woyke T."/>
        </authorList>
    </citation>
    <scope>NUCLEOTIDE SEQUENCE [LARGE SCALE GENOMIC DNA]</scope>
    <source>
        <strain evidence="3">DSM 15288</strain>
    </source>
</reference>
<dbReference type="PANTHER" id="PTHR30115">
    <property type="entry name" value="NITROGEN REGULATORY PROTEIN P-II"/>
    <property type="match status" value="1"/>
</dbReference>
<dbReference type="InterPro" id="IPR015867">
    <property type="entry name" value="N-reg_PII/ATP_PRibTrfase_C"/>
</dbReference>
<dbReference type="RefSeq" id="WP_006717422.1">
    <property type="nucleotide sequence ID" value="NZ_CP007032.1"/>
</dbReference>
<dbReference type="GO" id="GO:0005524">
    <property type="term" value="F:ATP binding"/>
    <property type="evidence" value="ECO:0007669"/>
    <property type="project" value="TreeGrafter"/>
</dbReference>
<gene>
    <name evidence="2" type="ORF">DESME_02815</name>
</gene>
<evidence type="ECO:0000256" key="1">
    <source>
        <dbReference type="RuleBase" id="RU003936"/>
    </source>
</evidence>
<dbReference type="PANTHER" id="PTHR30115:SF11">
    <property type="entry name" value="NITROGEN REGULATORY PROTEIN P-II HOMOLOG"/>
    <property type="match status" value="1"/>
</dbReference>
<comment type="similarity">
    <text evidence="1">Belongs to the P(II) protein family.</text>
</comment>
<evidence type="ECO:0000313" key="2">
    <source>
        <dbReference type="EMBL" id="AHF06109.1"/>
    </source>
</evidence>
<dbReference type="GO" id="GO:0030234">
    <property type="term" value="F:enzyme regulator activity"/>
    <property type="evidence" value="ECO:0007669"/>
    <property type="project" value="InterPro"/>
</dbReference>
<sequence length="112" mass="12198">MKKIEAIIRPGKLDEVKNALSELGINGITISNVLGCGNQKGYTQIYRGQEVLTRLLPKVKLEVVTSDEKLEHVITTLIAAARTGQVGDGKIFISPIEEAIRIRTGERGTEAL</sequence>
<organism evidence="2 3">
    <name type="scientific">Desulfitobacterium metallireducens DSM 15288</name>
    <dbReference type="NCBI Taxonomy" id="871968"/>
    <lineage>
        <taxon>Bacteria</taxon>
        <taxon>Bacillati</taxon>
        <taxon>Bacillota</taxon>
        <taxon>Clostridia</taxon>
        <taxon>Eubacteriales</taxon>
        <taxon>Desulfitobacteriaceae</taxon>
        <taxon>Desulfitobacterium</taxon>
    </lineage>
</organism>
<keyword evidence="3" id="KW-1185">Reference proteome</keyword>
<evidence type="ECO:0000313" key="3">
    <source>
        <dbReference type="Proteomes" id="UP000010847"/>
    </source>
</evidence>
<accession>W0EA55</accession>
<dbReference type="KEGG" id="dmt:DESME_02815"/>
<dbReference type="AlphaFoldDB" id="W0EA55"/>
<dbReference type="PRINTS" id="PR00340">
    <property type="entry name" value="PIIGLNB"/>
</dbReference>
<dbReference type="Pfam" id="PF00543">
    <property type="entry name" value="P-II"/>
    <property type="match status" value="1"/>
</dbReference>
<protein>
    <submittedName>
        <fullName evidence="2">Nitrogen regulatory protein P-II</fullName>
    </submittedName>
</protein>
<dbReference type="SMART" id="SM00938">
    <property type="entry name" value="P-II"/>
    <property type="match status" value="1"/>
</dbReference>
<dbReference type="EMBL" id="CP007032">
    <property type="protein sequence ID" value="AHF06109.1"/>
    <property type="molecule type" value="Genomic_DNA"/>
</dbReference>
<dbReference type="InterPro" id="IPR002187">
    <property type="entry name" value="N-reg_PII"/>
</dbReference>
<dbReference type="OrthoDB" id="9802729at2"/>
<dbReference type="Proteomes" id="UP000010847">
    <property type="component" value="Chromosome"/>
</dbReference>
<dbReference type="SUPFAM" id="SSF54913">
    <property type="entry name" value="GlnB-like"/>
    <property type="match status" value="1"/>
</dbReference>